<evidence type="ECO:0000256" key="1">
    <source>
        <dbReference type="ARBA" id="ARBA00005564"/>
    </source>
</evidence>
<dbReference type="PANTHER" id="PTHR30344">
    <property type="entry name" value="6-PHOSPHOGLUCONOLACTONASE-RELATED"/>
    <property type="match status" value="1"/>
</dbReference>
<dbReference type="InterPro" id="IPR006311">
    <property type="entry name" value="TAT_signal"/>
</dbReference>
<evidence type="ECO:0008006" key="5">
    <source>
        <dbReference type="Google" id="ProtNLM"/>
    </source>
</evidence>
<dbReference type="InterPro" id="IPR015943">
    <property type="entry name" value="WD40/YVTN_repeat-like_dom_sf"/>
</dbReference>
<dbReference type="PANTHER" id="PTHR30344:SF1">
    <property type="entry name" value="6-PHOSPHOGLUCONOLACTONASE"/>
    <property type="match status" value="1"/>
</dbReference>
<accession>A0A918D1N5</accession>
<dbReference type="InterPro" id="IPR011048">
    <property type="entry name" value="Haem_d1_sf"/>
</dbReference>
<dbReference type="RefSeq" id="WP_189185512.1">
    <property type="nucleotide sequence ID" value="NZ_BMMM01000003.1"/>
</dbReference>
<dbReference type="EMBL" id="BMMM01000003">
    <property type="protein sequence ID" value="GGN57344.1"/>
    <property type="molecule type" value="Genomic_DNA"/>
</dbReference>
<dbReference type="Proteomes" id="UP000600365">
    <property type="component" value="Unassembled WGS sequence"/>
</dbReference>
<reference evidence="3 4" key="1">
    <citation type="journal article" date="2014" name="Int. J. Syst. Evol. Microbiol.">
        <title>Complete genome sequence of Corynebacterium casei LMG S-19264T (=DSM 44701T), isolated from a smear-ripened cheese.</title>
        <authorList>
            <consortium name="US DOE Joint Genome Institute (JGI-PGF)"/>
            <person name="Walter F."/>
            <person name="Albersmeier A."/>
            <person name="Kalinowski J."/>
            <person name="Ruckert C."/>
        </authorList>
    </citation>
    <scope>NUCLEOTIDE SEQUENCE [LARGE SCALE GENOMIC DNA]</scope>
    <source>
        <strain evidence="3 4">CGMCC 4.7111</strain>
    </source>
</reference>
<dbReference type="SUPFAM" id="SSF51004">
    <property type="entry name" value="C-terminal (heme d1) domain of cytochrome cd1-nitrite reductase"/>
    <property type="match status" value="1"/>
</dbReference>
<sequence>MSSGAEPARGSGGGWTRRRFVGALAGAVAVTTVPAPVAPRPDPAVASTTPTAPPAPTVGSSPSPAHRTGPRPLFLGTYTSVDGGGTGIGLATYDPTTGRITAAGTITGVDDPSYLALHPDGRTLYAVNEREEGGVTAVRLPKNKVLGTRGTGGAAPCHLSVHPSGRWLLSANYGSGSVAVHPIDASGALGERTDLVTHSSPAPGPGQQGPHAHQFITSPDGGHVLAVDLGTDTVYTYRLDRSKGTLTEVSQAHTRPGAGPRHLTFHPGGRHAYLANEVDNTVAVCAYDPATGRLTPGEAQSTGTGAGTSYPAQILVTSNGAYAYLANRGHNSLTRYAIEADGARLRLLDTVPVGGDFPRQIAFSPDGRLLFAANQKSSTVSVFHVDDKSGDLRSAGDPFASPVAVCALPL</sequence>
<feature type="region of interest" description="Disordered" evidence="2">
    <location>
        <begin position="34"/>
        <end position="71"/>
    </location>
</feature>
<dbReference type="InterPro" id="IPR019405">
    <property type="entry name" value="Lactonase_7-beta_prop"/>
</dbReference>
<keyword evidence="4" id="KW-1185">Reference proteome</keyword>
<evidence type="ECO:0000313" key="4">
    <source>
        <dbReference type="Proteomes" id="UP000600365"/>
    </source>
</evidence>
<evidence type="ECO:0000313" key="3">
    <source>
        <dbReference type="EMBL" id="GGN57344.1"/>
    </source>
</evidence>
<dbReference type="GO" id="GO:0005829">
    <property type="term" value="C:cytosol"/>
    <property type="evidence" value="ECO:0007669"/>
    <property type="project" value="TreeGrafter"/>
</dbReference>
<dbReference type="Pfam" id="PF10282">
    <property type="entry name" value="Lactonase"/>
    <property type="match status" value="1"/>
</dbReference>
<proteinExistence type="inferred from homology"/>
<dbReference type="Gene3D" id="2.130.10.10">
    <property type="entry name" value="YVTN repeat-like/Quinoprotein amine dehydrogenase"/>
    <property type="match status" value="1"/>
</dbReference>
<comment type="similarity">
    <text evidence="1">Belongs to the cycloisomerase 2 family.</text>
</comment>
<evidence type="ECO:0000256" key="2">
    <source>
        <dbReference type="SAM" id="MobiDB-lite"/>
    </source>
</evidence>
<dbReference type="PROSITE" id="PS51318">
    <property type="entry name" value="TAT"/>
    <property type="match status" value="1"/>
</dbReference>
<name>A0A918D1N5_9ACTN</name>
<comment type="caution">
    <text evidence="3">The sequence shown here is derived from an EMBL/GenBank/DDBJ whole genome shotgun (WGS) entry which is preliminary data.</text>
</comment>
<dbReference type="AlphaFoldDB" id="A0A918D1N5"/>
<dbReference type="InterPro" id="IPR050282">
    <property type="entry name" value="Cycloisomerase_2"/>
</dbReference>
<dbReference type="GO" id="GO:0017057">
    <property type="term" value="F:6-phosphogluconolactonase activity"/>
    <property type="evidence" value="ECO:0007669"/>
    <property type="project" value="TreeGrafter"/>
</dbReference>
<organism evidence="3 4">
    <name type="scientific">Streptomyces albiflavescens</name>
    <dbReference type="NCBI Taxonomy" id="1623582"/>
    <lineage>
        <taxon>Bacteria</taxon>
        <taxon>Bacillati</taxon>
        <taxon>Actinomycetota</taxon>
        <taxon>Actinomycetes</taxon>
        <taxon>Kitasatosporales</taxon>
        <taxon>Streptomycetaceae</taxon>
        <taxon>Streptomyces</taxon>
    </lineage>
</organism>
<protein>
    <recommendedName>
        <fullName evidence="5">6-phosphogluconolactonase</fullName>
    </recommendedName>
</protein>
<gene>
    <name evidence="3" type="ORF">GCM10011579_019490</name>
</gene>